<gene>
    <name evidence="2" type="ordered locus">ZPR_2433</name>
</gene>
<feature type="region of interest" description="Disordered" evidence="1">
    <location>
        <begin position="19"/>
        <end position="38"/>
    </location>
</feature>
<dbReference type="HOGENOM" id="CLU_3335263_0_0_10"/>
<dbReference type="Proteomes" id="UP000001654">
    <property type="component" value="Chromosome"/>
</dbReference>
<organism evidence="2 3">
    <name type="scientific">Zunongwangia profunda (strain DSM 18752 / CCTCC AB 206139 / SM-A87)</name>
    <name type="common">Wangia profunda</name>
    <dbReference type="NCBI Taxonomy" id="655815"/>
    <lineage>
        <taxon>Bacteria</taxon>
        <taxon>Pseudomonadati</taxon>
        <taxon>Bacteroidota</taxon>
        <taxon>Flavobacteriia</taxon>
        <taxon>Flavobacteriales</taxon>
        <taxon>Flavobacteriaceae</taxon>
        <taxon>Zunongwangia</taxon>
    </lineage>
</organism>
<evidence type="ECO:0000313" key="2">
    <source>
        <dbReference type="EMBL" id="ADF52757.1"/>
    </source>
</evidence>
<protein>
    <submittedName>
        <fullName evidence="2">Uncharacterized protein</fullName>
    </submittedName>
</protein>
<dbReference type="STRING" id="655815.ZPR_2433"/>
<dbReference type="KEGG" id="zpr:ZPR_2433"/>
<proteinExistence type="predicted"/>
<sequence>MQGFFIGASSKLLTWSKDERPVKTSLSPNQPKKSKTQI</sequence>
<accession>D5BD77</accession>
<dbReference type="EMBL" id="CP001650">
    <property type="protein sequence ID" value="ADF52757.1"/>
    <property type="molecule type" value="Genomic_DNA"/>
</dbReference>
<reference evidence="2 3" key="1">
    <citation type="journal article" date="2010" name="BMC Genomics">
        <title>The complete genome of Zunongwangia profunda SM-A87 reveals its adaptation to the deep-sea environment and ecological role in sedimentary organic nitrogen degradation.</title>
        <authorList>
            <person name="Qin Q.L."/>
            <person name="Zhang X.Y."/>
            <person name="Wang X.M."/>
            <person name="Liu G.M."/>
            <person name="Chen X.L."/>
            <person name="Xie B.B."/>
            <person name="Dang H.Y."/>
            <person name="Zhou B.C."/>
            <person name="Yu J."/>
            <person name="Zhang Y.Z."/>
        </authorList>
    </citation>
    <scope>NUCLEOTIDE SEQUENCE [LARGE SCALE GENOMIC DNA]</scope>
    <source>
        <strain evidence="3">DSM 18752 / CCTCC AB 206139 / SM-A87</strain>
    </source>
</reference>
<keyword evidence="3" id="KW-1185">Reference proteome</keyword>
<evidence type="ECO:0000313" key="3">
    <source>
        <dbReference type="Proteomes" id="UP000001654"/>
    </source>
</evidence>
<name>D5BD77_ZUNPS</name>
<dbReference type="AlphaFoldDB" id="D5BD77"/>
<evidence type="ECO:0000256" key="1">
    <source>
        <dbReference type="SAM" id="MobiDB-lite"/>
    </source>
</evidence>